<reference evidence="9 10" key="1">
    <citation type="submission" date="2023-04" db="EMBL/GenBank/DDBJ databases">
        <title>Genome of Basidiobolus ranarum AG-B5.</title>
        <authorList>
            <person name="Stajich J.E."/>
            <person name="Carter-House D."/>
            <person name="Gryganskyi A."/>
        </authorList>
    </citation>
    <scope>NUCLEOTIDE SEQUENCE [LARGE SCALE GENOMIC DNA]</scope>
    <source>
        <strain evidence="9 10">AG-B5</strain>
    </source>
</reference>
<keyword evidence="6 8" id="KW-0456">Lyase</keyword>
<comment type="similarity">
    <text evidence="2 8">Belongs to the beta-class carbonic anhydrase family.</text>
</comment>
<accession>A0ABR2WDR7</accession>
<evidence type="ECO:0000256" key="4">
    <source>
        <dbReference type="ARBA" id="ARBA00022723"/>
    </source>
</evidence>
<evidence type="ECO:0000313" key="10">
    <source>
        <dbReference type="Proteomes" id="UP001479436"/>
    </source>
</evidence>
<dbReference type="PANTHER" id="PTHR11002:SF76">
    <property type="entry name" value="CARBONIC ANHYDRASE"/>
    <property type="match status" value="1"/>
</dbReference>
<protein>
    <recommendedName>
        <fullName evidence="3 8">Carbonic anhydrase</fullName>
        <ecNumber evidence="3 8">4.2.1.1</ecNumber>
    </recommendedName>
    <alternativeName>
        <fullName evidence="8">Carbonate dehydratase</fullName>
    </alternativeName>
</protein>
<sequence length="269" mass="30503">MVYSIFRKKHHQSSLKAPSPIISSPSPINQERSFLPTALADCKHEQHGTQTKLASELLRRNHNWADQVMIHEPHFFNECAKGQHPKILWIGCADSRVPPEQIVSCAPGDIFVHRNIANVCLFSDLNSLSVIQYAVEVLKVEEIVVCGHYGCGGVKAAMENHSYGLIDNWLTNVKSVYQSKKQWLDGLEQTEREALMIEFNVINSLHILCQTPVIQSAWSRGQLITVHGWSYNIENGRICDLNARVASPDDVEKVYWEAFQTKIQCKVNR</sequence>
<comment type="cofactor">
    <cofactor evidence="1">
        <name>Zn(2+)</name>
        <dbReference type="ChEBI" id="CHEBI:29105"/>
    </cofactor>
</comment>
<dbReference type="EC" id="4.2.1.1" evidence="3 8"/>
<comment type="catalytic activity">
    <reaction evidence="7 8">
        <text>hydrogencarbonate + H(+) = CO2 + H2O</text>
        <dbReference type="Rhea" id="RHEA:10748"/>
        <dbReference type="ChEBI" id="CHEBI:15377"/>
        <dbReference type="ChEBI" id="CHEBI:15378"/>
        <dbReference type="ChEBI" id="CHEBI:16526"/>
        <dbReference type="ChEBI" id="CHEBI:17544"/>
        <dbReference type="EC" id="4.2.1.1"/>
    </reaction>
</comment>
<organism evidence="9 10">
    <name type="scientific">Basidiobolus ranarum</name>
    <dbReference type="NCBI Taxonomy" id="34480"/>
    <lineage>
        <taxon>Eukaryota</taxon>
        <taxon>Fungi</taxon>
        <taxon>Fungi incertae sedis</taxon>
        <taxon>Zoopagomycota</taxon>
        <taxon>Entomophthoromycotina</taxon>
        <taxon>Basidiobolomycetes</taxon>
        <taxon>Basidiobolales</taxon>
        <taxon>Basidiobolaceae</taxon>
        <taxon>Basidiobolus</taxon>
    </lineage>
</organism>
<evidence type="ECO:0000256" key="1">
    <source>
        <dbReference type="ARBA" id="ARBA00001947"/>
    </source>
</evidence>
<dbReference type="PROSITE" id="PS00704">
    <property type="entry name" value="PROK_CO2_ANHYDRASE_1"/>
    <property type="match status" value="1"/>
</dbReference>
<dbReference type="PROSITE" id="PS00705">
    <property type="entry name" value="PROK_CO2_ANHYDRASE_2"/>
    <property type="match status" value="1"/>
</dbReference>
<dbReference type="Pfam" id="PF00484">
    <property type="entry name" value="Pro_CA"/>
    <property type="match status" value="1"/>
</dbReference>
<evidence type="ECO:0000256" key="3">
    <source>
        <dbReference type="ARBA" id="ARBA00012925"/>
    </source>
</evidence>
<dbReference type="Gene3D" id="3.40.1050.10">
    <property type="entry name" value="Carbonic anhydrase"/>
    <property type="match status" value="1"/>
</dbReference>
<dbReference type="CDD" id="cd00883">
    <property type="entry name" value="beta_CA_cladeA"/>
    <property type="match status" value="1"/>
</dbReference>
<evidence type="ECO:0000256" key="8">
    <source>
        <dbReference type="RuleBase" id="RU003956"/>
    </source>
</evidence>
<keyword evidence="4" id="KW-0479">Metal-binding</keyword>
<keyword evidence="5 8" id="KW-0862">Zinc</keyword>
<evidence type="ECO:0000313" key="9">
    <source>
        <dbReference type="EMBL" id="KAK9759664.1"/>
    </source>
</evidence>
<comment type="caution">
    <text evidence="9">The sequence shown here is derived from an EMBL/GenBank/DDBJ whole genome shotgun (WGS) entry which is preliminary data.</text>
</comment>
<evidence type="ECO:0000256" key="6">
    <source>
        <dbReference type="ARBA" id="ARBA00023239"/>
    </source>
</evidence>
<dbReference type="EMBL" id="JASJQH010003340">
    <property type="protein sequence ID" value="KAK9759664.1"/>
    <property type="molecule type" value="Genomic_DNA"/>
</dbReference>
<comment type="function">
    <text evidence="8">Reversible hydration of carbon dioxide.</text>
</comment>
<evidence type="ECO:0000256" key="5">
    <source>
        <dbReference type="ARBA" id="ARBA00022833"/>
    </source>
</evidence>
<evidence type="ECO:0000256" key="7">
    <source>
        <dbReference type="ARBA" id="ARBA00048348"/>
    </source>
</evidence>
<dbReference type="InterPro" id="IPR001765">
    <property type="entry name" value="Carbonic_anhydrase"/>
</dbReference>
<dbReference type="SUPFAM" id="SSF53056">
    <property type="entry name" value="beta-carbonic anhydrase, cab"/>
    <property type="match status" value="1"/>
</dbReference>
<dbReference type="InterPro" id="IPR036874">
    <property type="entry name" value="Carbonic_anhydrase_sf"/>
</dbReference>
<dbReference type="InterPro" id="IPR015892">
    <property type="entry name" value="Carbonic_anhydrase_CS"/>
</dbReference>
<dbReference type="PANTHER" id="PTHR11002">
    <property type="entry name" value="CARBONIC ANHYDRASE"/>
    <property type="match status" value="1"/>
</dbReference>
<dbReference type="Proteomes" id="UP001479436">
    <property type="component" value="Unassembled WGS sequence"/>
</dbReference>
<keyword evidence="10" id="KW-1185">Reference proteome</keyword>
<name>A0ABR2WDR7_9FUNG</name>
<proteinExistence type="inferred from homology"/>
<dbReference type="SMART" id="SM00947">
    <property type="entry name" value="Pro_CA"/>
    <property type="match status" value="1"/>
</dbReference>
<evidence type="ECO:0000256" key="2">
    <source>
        <dbReference type="ARBA" id="ARBA00006217"/>
    </source>
</evidence>
<gene>
    <name evidence="9" type="ORF">K7432_017099</name>
</gene>